<reference evidence="8" key="1">
    <citation type="journal article" date="2020" name="mSystems">
        <title>Genome- and Community-Level Interaction Insights into Carbon Utilization and Element Cycling Functions of Hydrothermarchaeota in Hydrothermal Sediment.</title>
        <authorList>
            <person name="Zhou Z."/>
            <person name="Liu Y."/>
            <person name="Xu W."/>
            <person name="Pan J."/>
            <person name="Luo Z.H."/>
            <person name="Li M."/>
        </authorList>
    </citation>
    <scope>NUCLEOTIDE SEQUENCE [LARGE SCALE GENOMIC DNA]</scope>
    <source>
        <strain evidence="8">SpSt-1220</strain>
    </source>
</reference>
<dbReference type="InterPro" id="IPR003594">
    <property type="entry name" value="HATPase_dom"/>
</dbReference>
<dbReference type="EMBL" id="DSDO01000162">
    <property type="protein sequence ID" value="HDR46534.1"/>
    <property type="molecule type" value="Genomic_DNA"/>
</dbReference>
<dbReference type="SMART" id="SM00387">
    <property type="entry name" value="HATPase_c"/>
    <property type="match status" value="1"/>
</dbReference>
<dbReference type="InterPro" id="IPR050736">
    <property type="entry name" value="Sensor_HK_Regulatory"/>
</dbReference>
<dbReference type="Proteomes" id="UP000886162">
    <property type="component" value="Unassembled WGS sequence"/>
</dbReference>
<organism evidence="8">
    <name type="scientific">Geoalkalibacter subterraneus</name>
    <dbReference type="NCBI Taxonomy" id="483547"/>
    <lineage>
        <taxon>Bacteria</taxon>
        <taxon>Pseudomonadati</taxon>
        <taxon>Thermodesulfobacteriota</taxon>
        <taxon>Desulfuromonadia</taxon>
        <taxon>Desulfuromonadales</taxon>
        <taxon>Geoalkalibacteraceae</taxon>
        <taxon>Geoalkalibacter</taxon>
    </lineage>
</organism>
<evidence type="ECO:0000256" key="4">
    <source>
        <dbReference type="ARBA" id="ARBA00022679"/>
    </source>
</evidence>
<gene>
    <name evidence="8" type="ORF">ENN94_02420</name>
</gene>
<dbReference type="GO" id="GO:0005524">
    <property type="term" value="F:ATP binding"/>
    <property type="evidence" value="ECO:0007669"/>
    <property type="project" value="UniProtKB-KW"/>
</dbReference>
<name>A0A831PID0_9BACT</name>
<evidence type="ECO:0000256" key="2">
    <source>
        <dbReference type="ARBA" id="ARBA00012438"/>
    </source>
</evidence>
<evidence type="ECO:0000256" key="3">
    <source>
        <dbReference type="ARBA" id="ARBA00022553"/>
    </source>
</evidence>
<evidence type="ECO:0000313" key="8">
    <source>
        <dbReference type="EMBL" id="HDR46534.1"/>
    </source>
</evidence>
<dbReference type="CDD" id="cd00075">
    <property type="entry name" value="HATPase"/>
    <property type="match status" value="1"/>
</dbReference>
<dbReference type="AlphaFoldDB" id="A0A831PID0"/>
<evidence type="ECO:0000259" key="7">
    <source>
        <dbReference type="PROSITE" id="PS50109"/>
    </source>
</evidence>
<accession>A0A831PID0</accession>
<dbReference type="PROSITE" id="PS50109">
    <property type="entry name" value="HIS_KIN"/>
    <property type="match status" value="1"/>
</dbReference>
<feature type="non-terminal residue" evidence="8">
    <location>
        <position position="1"/>
    </location>
</feature>
<keyword evidence="8" id="KW-0547">Nucleotide-binding</keyword>
<dbReference type="FunFam" id="3.30.565.10:FF:000006">
    <property type="entry name" value="Sensor histidine kinase WalK"/>
    <property type="match status" value="1"/>
</dbReference>
<keyword evidence="6" id="KW-0902">Two-component regulatory system</keyword>
<keyword evidence="8" id="KW-0067">ATP-binding</keyword>
<proteinExistence type="predicted"/>
<dbReference type="SUPFAM" id="SSF55874">
    <property type="entry name" value="ATPase domain of HSP90 chaperone/DNA topoisomerase II/histidine kinase"/>
    <property type="match status" value="1"/>
</dbReference>
<comment type="caution">
    <text evidence="8">The sequence shown here is derived from an EMBL/GenBank/DDBJ whole genome shotgun (WGS) entry which is preliminary data.</text>
</comment>
<evidence type="ECO:0000256" key="5">
    <source>
        <dbReference type="ARBA" id="ARBA00022777"/>
    </source>
</evidence>
<dbReference type="Pfam" id="PF02518">
    <property type="entry name" value="HATPase_c"/>
    <property type="match status" value="1"/>
</dbReference>
<comment type="catalytic activity">
    <reaction evidence="1">
        <text>ATP + protein L-histidine = ADP + protein N-phospho-L-histidine.</text>
        <dbReference type="EC" id="2.7.13.3"/>
    </reaction>
</comment>
<dbReference type="GO" id="GO:0000160">
    <property type="term" value="P:phosphorelay signal transduction system"/>
    <property type="evidence" value="ECO:0007669"/>
    <property type="project" value="UniProtKB-KW"/>
</dbReference>
<dbReference type="InterPro" id="IPR036890">
    <property type="entry name" value="HATPase_C_sf"/>
</dbReference>
<dbReference type="PRINTS" id="PR00344">
    <property type="entry name" value="BCTRLSENSOR"/>
</dbReference>
<evidence type="ECO:0000256" key="6">
    <source>
        <dbReference type="ARBA" id="ARBA00023012"/>
    </source>
</evidence>
<dbReference type="Gene3D" id="3.30.565.10">
    <property type="entry name" value="Histidine kinase-like ATPase, C-terminal domain"/>
    <property type="match status" value="1"/>
</dbReference>
<dbReference type="InterPro" id="IPR005467">
    <property type="entry name" value="His_kinase_dom"/>
</dbReference>
<keyword evidence="3" id="KW-0597">Phosphoprotein</keyword>
<dbReference type="GO" id="GO:0004673">
    <property type="term" value="F:protein histidine kinase activity"/>
    <property type="evidence" value="ECO:0007669"/>
    <property type="project" value="UniProtKB-EC"/>
</dbReference>
<sequence length="136" mass="14963">SKFIKHDFVLDFPPESLLYRVDLQKLKKVLESLLSNAVKFSPEGGKVRLLCKRLGDGFELSISDEGIGMAPEQVERMFEAFYRGHTSNPAFSGTGLGLAIVKEMVDAHGGKIWVDSQPGQGTSFHVKIPLLDNSEA</sequence>
<feature type="domain" description="Histidine kinase" evidence="7">
    <location>
        <begin position="1"/>
        <end position="132"/>
    </location>
</feature>
<evidence type="ECO:0000256" key="1">
    <source>
        <dbReference type="ARBA" id="ARBA00000085"/>
    </source>
</evidence>
<dbReference type="PANTHER" id="PTHR43711">
    <property type="entry name" value="TWO-COMPONENT HISTIDINE KINASE"/>
    <property type="match status" value="1"/>
</dbReference>
<dbReference type="PANTHER" id="PTHR43711:SF1">
    <property type="entry name" value="HISTIDINE KINASE 1"/>
    <property type="match status" value="1"/>
</dbReference>
<keyword evidence="5" id="KW-0418">Kinase</keyword>
<protein>
    <recommendedName>
        <fullName evidence="2">histidine kinase</fullName>
        <ecNumber evidence="2">2.7.13.3</ecNumber>
    </recommendedName>
</protein>
<dbReference type="EC" id="2.7.13.3" evidence="2"/>
<keyword evidence="4" id="KW-0808">Transferase</keyword>
<dbReference type="InterPro" id="IPR004358">
    <property type="entry name" value="Sig_transdc_His_kin-like_C"/>
</dbReference>